<evidence type="ECO:0000259" key="2">
    <source>
        <dbReference type="PROSITE" id="PS51066"/>
    </source>
</evidence>
<evidence type="ECO:0000313" key="3">
    <source>
        <dbReference type="EMBL" id="MDH5834230.1"/>
    </source>
</evidence>
<organism evidence="3 4">
    <name type="scientific">Luteimonas kalidii</name>
    <dbReference type="NCBI Taxonomy" id="3042025"/>
    <lineage>
        <taxon>Bacteria</taxon>
        <taxon>Pseudomonadati</taxon>
        <taxon>Pseudomonadota</taxon>
        <taxon>Gammaproteobacteria</taxon>
        <taxon>Lysobacterales</taxon>
        <taxon>Lysobacteraceae</taxon>
        <taxon>Luteimonas</taxon>
    </lineage>
</organism>
<dbReference type="SUPFAM" id="SSF57716">
    <property type="entry name" value="Glucocorticoid receptor-like (DNA-binding domain)"/>
    <property type="match status" value="1"/>
</dbReference>
<keyword evidence="1" id="KW-0479">Metal-binding</keyword>
<accession>A0ABT6JU68</accession>
<dbReference type="InterPro" id="IPR000214">
    <property type="entry name" value="Znf_DNA_glyclase/AP_lyase"/>
</dbReference>
<comment type="caution">
    <text evidence="3">The sequence shown here is derived from an EMBL/GenBank/DDBJ whole genome shotgun (WGS) entry which is preliminary data.</text>
</comment>
<keyword evidence="1" id="KW-0863">Zinc-finger</keyword>
<dbReference type="PROSITE" id="PS51066">
    <property type="entry name" value="ZF_FPG_2"/>
    <property type="match status" value="1"/>
</dbReference>
<keyword evidence="1" id="KW-0862">Zinc</keyword>
<reference evidence="3 4" key="1">
    <citation type="submission" date="2023-04" db="EMBL/GenBank/DDBJ databases">
        <title>Luteimonas sp. M1R5S59.</title>
        <authorList>
            <person name="Sun J.-Q."/>
        </authorList>
    </citation>
    <scope>NUCLEOTIDE SEQUENCE [LARGE SCALE GENOMIC DNA]</scope>
    <source>
        <strain evidence="3 4">M1R5S59</strain>
    </source>
</reference>
<proteinExistence type="predicted"/>
<protein>
    <recommendedName>
        <fullName evidence="2">FPG-type domain-containing protein</fullName>
    </recommendedName>
</protein>
<evidence type="ECO:0000256" key="1">
    <source>
        <dbReference type="PROSITE-ProRule" id="PRU00391"/>
    </source>
</evidence>
<keyword evidence="4" id="KW-1185">Reference proteome</keyword>
<dbReference type="Proteomes" id="UP001156873">
    <property type="component" value="Unassembled WGS sequence"/>
</dbReference>
<dbReference type="EMBL" id="JARXRO010000016">
    <property type="protein sequence ID" value="MDH5834230.1"/>
    <property type="molecule type" value="Genomic_DNA"/>
</dbReference>
<name>A0ABT6JU68_9GAMM</name>
<dbReference type="RefSeq" id="WP_280578806.1">
    <property type="nucleotide sequence ID" value="NZ_JARXRO010000016.1"/>
</dbReference>
<dbReference type="Gene3D" id="1.10.8.50">
    <property type="match status" value="1"/>
</dbReference>
<sequence>MCGHLLTKAKLGTRDRWAYYCPHCQPVR</sequence>
<evidence type="ECO:0000313" key="4">
    <source>
        <dbReference type="Proteomes" id="UP001156873"/>
    </source>
</evidence>
<gene>
    <name evidence="3" type="ORF">QFW81_09870</name>
</gene>
<feature type="domain" description="FPG-type" evidence="2">
    <location>
        <begin position="1"/>
        <end position="26"/>
    </location>
</feature>